<proteinExistence type="inferred from homology"/>
<keyword evidence="9" id="KW-0961">Cell wall biogenesis/degradation</keyword>
<keyword evidence="3" id="KW-0134">Cell wall</keyword>
<gene>
    <name evidence="13" type="ORF">PoMZ_11682</name>
</gene>
<keyword evidence="10" id="KW-0624">Polysaccharide degradation</keyword>
<keyword evidence="7" id="KW-0119">Carbohydrate metabolism</keyword>
<evidence type="ECO:0000256" key="6">
    <source>
        <dbReference type="ARBA" id="ARBA00022801"/>
    </source>
</evidence>
<evidence type="ECO:0000256" key="3">
    <source>
        <dbReference type="ARBA" id="ARBA00022512"/>
    </source>
</evidence>
<dbReference type="InterPro" id="IPR051526">
    <property type="entry name" value="Beta-Glucosidase_SUN"/>
</dbReference>
<comment type="similarity">
    <text evidence="2">Belongs to the SUN family.</text>
</comment>
<feature type="region of interest" description="Disordered" evidence="11">
    <location>
        <begin position="105"/>
        <end position="143"/>
    </location>
</feature>
<keyword evidence="5 12" id="KW-0732">Signal</keyword>
<dbReference type="GO" id="GO:0009277">
    <property type="term" value="C:fungal-type cell wall"/>
    <property type="evidence" value="ECO:0007669"/>
    <property type="project" value="TreeGrafter"/>
</dbReference>
<dbReference type="OMA" id="CSYACQS"/>
<evidence type="ECO:0000256" key="10">
    <source>
        <dbReference type="ARBA" id="ARBA00023326"/>
    </source>
</evidence>
<keyword evidence="8" id="KW-0326">Glycosidase</keyword>
<keyword evidence="4" id="KW-0964">Secreted</keyword>
<name>A0A4P7NKY8_PYROR</name>
<feature type="chain" id="PRO_5043411342" evidence="12">
    <location>
        <begin position="21"/>
        <end position="416"/>
    </location>
</feature>
<protein>
    <submittedName>
        <fullName evidence="13">Uncharacterized protein</fullName>
    </submittedName>
</protein>
<comment type="subcellular location">
    <subcellularLocation>
        <location evidence="1">Secreted</location>
        <location evidence="1">Cell wall</location>
    </subcellularLocation>
</comment>
<dbReference type="GO" id="GO:0016798">
    <property type="term" value="F:hydrolase activity, acting on glycosyl bonds"/>
    <property type="evidence" value="ECO:0007669"/>
    <property type="project" value="UniProtKB-KW"/>
</dbReference>
<dbReference type="VEuPathDB" id="FungiDB:M_BR32_EuGene_00022461"/>
<evidence type="ECO:0000256" key="11">
    <source>
        <dbReference type="SAM" id="MobiDB-lite"/>
    </source>
</evidence>
<reference evidence="13 14" key="1">
    <citation type="journal article" date="2019" name="Mol. Biol. Evol.">
        <title>Blast fungal genomes show frequent chromosomal changes, gene gains and losses, and effector gene turnover.</title>
        <authorList>
            <person name="Gomez Luciano L.B."/>
            <person name="Jason Tsai I."/>
            <person name="Chuma I."/>
            <person name="Tosa Y."/>
            <person name="Chen Y.H."/>
            <person name="Li J.Y."/>
            <person name="Li M.Y."/>
            <person name="Jade Lu M.Y."/>
            <person name="Nakayashiki H."/>
            <person name="Li W.H."/>
        </authorList>
    </citation>
    <scope>NUCLEOTIDE SEQUENCE [LARGE SCALE GENOMIC DNA]</scope>
    <source>
        <strain evidence="13">MZ5-1-6</strain>
    </source>
</reference>
<evidence type="ECO:0000256" key="12">
    <source>
        <dbReference type="SAM" id="SignalP"/>
    </source>
</evidence>
<evidence type="ECO:0000256" key="4">
    <source>
        <dbReference type="ARBA" id="ARBA00022525"/>
    </source>
</evidence>
<keyword evidence="6" id="KW-0378">Hydrolase</keyword>
<evidence type="ECO:0000256" key="9">
    <source>
        <dbReference type="ARBA" id="ARBA00023316"/>
    </source>
</evidence>
<accession>A0A4P7NKY8</accession>
<evidence type="ECO:0000256" key="5">
    <source>
        <dbReference type="ARBA" id="ARBA00022729"/>
    </source>
</evidence>
<dbReference type="InterPro" id="IPR005556">
    <property type="entry name" value="SUN"/>
</dbReference>
<evidence type="ECO:0000256" key="7">
    <source>
        <dbReference type="ARBA" id="ARBA00023277"/>
    </source>
</evidence>
<dbReference type="PANTHER" id="PTHR31316">
    <property type="entry name" value="BETA-GLUCOSIDASE-LIKE PROTEIN NCA3, MITOCHONDRIAL-RELATED"/>
    <property type="match status" value="1"/>
</dbReference>
<evidence type="ECO:0000256" key="1">
    <source>
        <dbReference type="ARBA" id="ARBA00004191"/>
    </source>
</evidence>
<dbReference type="GO" id="GO:0000272">
    <property type="term" value="P:polysaccharide catabolic process"/>
    <property type="evidence" value="ECO:0007669"/>
    <property type="project" value="UniProtKB-KW"/>
</dbReference>
<dbReference type="GO" id="GO:0031505">
    <property type="term" value="P:fungal-type cell wall organization"/>
    <property type="evidence" value="ECO:0007669"/>
    <property type="project" value="TreeGrafter"/>
</dbReference>
<dbReference type="GO" id="GO:0009986">
    <property type="term" value="C:cell surface"/>
    <property type="evidence" value="ECO:0007669"/>
    <property type="project" value="TreeGrafter"/>
</dbReference>
<dbReference type="Pfam" id="PF03856">
    <property type="entry name" value="SUN"/>
    <property type="match status" value="1"/>
</dbReference>
<feature type="compositionally biased region" description="Low complexity" evidence="11">
    <location>
        <begin position="108"/>
        <end position="134"/>
    </location>
</feature>
<evidence type="ECO:0000256" key="8">
    <source>
        <dbReference type="ARBA" id="ARBA00023295"/>
    </source>
</evidence>
<feature type="signal peptide" evidence="12">
    <location>
        <begin position="1"/>
        <end position="20"/>
    </location>
</feature>
<sequence>MKGLAHLTLAATLIAGVAEAQHANHHRHLHAKRDVAKRSPEVVVKYEQGPTETTYVIDGKTISADEAKAGLADGRYLVVGESEPVFSPPPPPAPKSTTQAAIFVEQKPTSSSSSSEAPKPTSTAPPSSNTSTPTGLDAPFPNGTIPCSSLPTEYGARPLDWLGIGGWASIMQPDEKKWTPGTMIATLHQTVSGGCTPNCFCSYACPNGYQKTQWPETSQGATGQSIGGLWCNAEGFLELTRPEVKTLCTAGAGGVFVQNNLPGTVAVCQTDYPGNEQMSIPLETLPGQKYTLTNPDAKKSYFWKGSPTSGQFYVNPLNVPVEDACVWTSPTNPDSAGNWAPVNMGVGKDVHGITYLSIFPNLPTSHAQLDFDIEITGDITAPCALKGGSYTGGGNGCTTAISKPGGQATIVFSKGS</sequence>
<dbReference type="PANTHER" id="PTHR31316:SF0">
    <property type="entry name" value="SECRETED BETA-GLUCOSIDASE SIM1-RELATED"/>
    <property type="match status" value="1"/>
</dbReference>
<evidence type="ECO:0000313" key="13">
    <source>
        <dbReference type="EMBL" id="QBZ62795.1"/>
    </source>
</evidence>
<dbReference type="EMBL" id="CP034208">
    <property type="protein sequence ID" value="QBZ62795.1"/>
    <property type="molecule type" value="Genomic_DNA"/>
</dbReference>
<dbReference type="AlphaFoldDB" id="A0A4P7NKY8"/>
<organism evidence="13 14">
    <name type="scientific">Pyricularia oryzae</name>
    <name type="common">Rice blast fungus</name>
    <name type="synonym">Magnaporthe oryzae</name>
    <dbReference type="NCBI Taxonomy" id="318829"/>
    <lineage>
        <taxon>Eukaryota</taxon>
        <taxon>Fungi</taxon>
        <taxon>Dikarya</taxon>
        <taxon>Ascomycota</taxon>
        <taxon>Pezizomycotina</taxon>
        <taxon>Sordariomycetes</taxon>
        <taxon>Sordariomycetidae</taxon>
        <taxon>Magnaporthales</taxon>
        <taxon>Pyriculariaceae</taxon>
        <taxon>Pyricularia</taxon>
    </lineage>
</organism>
<dbReference type="Proteomes" id="UP000294847">
    <property type="component" value="Chromosome 5"/>
</dbReference>
<evidence type="ECO:0000256" key="2">
    <source>
        <dbReference type="ARBA" id="ARBA00010579"/>
    </source>
</evidence>
<evidence type="ECO:0000313" key="14">
    <source>
        <dbReference type="Proteomes" id="UP000294847"/>
    </source>
</evidence>